<reference evidence="1 2" key="1">
    <citation type="journal article" date="2016" name="Nat. Commun.">
        <title>Thousands of microbial genomes shed light on interconnected biogeochemical processes in an aquifer system.</title>
        <authorList>
            <person name="Anantharaman K."/>
            <person name="Brown C.T."/>
            <person name="Hug L.A."/>
            <person name="Sharon I."/>
            <person name="Castelle C.J."/>
            <person name="Probst A.J."/>
            <person name="Thomas B.C."/>
            <person name="Singh A."/>
            <person name="Wilkins M.J."/>
            <person name="Karaoz U."/>
            <person name="Brodie E.L."/>
            <person name="Williams K.H."/>
            <person name="Hubbard S.S."/>
            <person name="Banfield J.F."/>
        </authorList>
    </citation>
    <scope>NUCLEOTIDE SEQUENCE [LARGE SCALE GENOMIC DNA]</scope>
</reference>
<comment type="caution">
    <text evidence="1">The sequence shown here is derived from an EMBL/GenBank/DDBJ whole genome shotgun (WGS) entry which is preliminary data.</text>
</comment>
<evidence type="ECO:0000313" key="2">
    <source>
        <dbReference type="Proteomes" id="UP000179047"/>
    </source>
</evidence>
<name>A0A1F8GSG6_9BACT</name>
<organism evidence="1 2">
    <name type="scientific">Candidatus Yanofskybacteria bacterium RIFCSPLOWO2_01_FULL_49_25</name>
    <dbReference type="NCBI Taxonomy" id="1802701"/>
    <lineage>
        <taxon>Bacteria</taxon>
        <taxon>Candidatus Yanofskyibacteriota</taxon>
    </lineage>
</organism>
<sequence>MRCFTFVSGGIAEGFIAHFAPGDAWYVRLGGGTKRKVGPSRSIRLVDSSRRVMRGSIVVNAQPRILQDNGSSYWVLDEPREESRQVLLRIIAANHQGKQRLVQGYWKRHDGGSPTILSGPRFGSPEMLKRVGRRYDDLVVLLPGAAVRVHIPGERSPHIIRLDQGGRLTHNIIPPPDPAEPLLRAPRQELIAGRA</sequence>
<evidence type="ECO:0000313" key="1">
    <source>
        <dbReference type="EMBL" id="OGN28367.1"/>
    </source>
</evidence>
<dbReference type="STRING" id="1802701.A3A33_05100"/>
<dbReference type="AlphaFoldDB" id="A0A1F8GSG6"/>
<gene>
    <name evidence="1" type="ORF">A3A33_05100</name>
</gene>
<dbReference type="Proteomes" id="UP000179047">
    <property type="component" value="Unassembled WGS sequence"/>
</dbReference>
<proteinExistence type="predicted"/>
<protein>
    <submittedName>
        <fullName evidence="1">Uncharacterized protein</fullName>
    </submittedName>
</protein>
<accession>A0A1F8GSG6</accession>
<dbReference type="EMBL" id="MGKP01000018">
    <property type="protein sequence ID" value="OGN28367.1"/>
    <property type="molecule type" value="Genomic_DNA"/>
</dbReference>